<keyword evidence="3" id="KW-0813">Transport</keyword>
<dbReference type="PANTHER" id="PTHR30469:SF15">
    <property type="entry name" value="HLYD FAMILY OF SECRETION PROTEINS"/>
    <property type="match status" value="1"/>
</dbReference>
<reference evidence="9 10" key="1">
    <citation type="submission" date="2020-08" db="EMBL/GenBank/DDBJ databases">
        <title>A Genomic Blueprint of the Chicken Gut Microbiome.</title>
        <authorList>
            <person name="Gilroy R."/>
            <person name="Ravi A."/>
            <person name="Getino M."/>
            <person name="Pursley I."/>
            <person name="Horton D.L."/>
            <person name="Alikhan N.-F."/>
            <person name="Baker D."/>
            <person name="Gharbi K."/>
            <person name="Hall N."/>
            <person name="Watson M."/>
            <person name="Adriaenssens E.M."/>
            <person name="Foster-Nyarko E."/>
            <person name="Jarju S."/>
            <person name="Secka A."/>
            <person name="Antonio M."/>
            <person name="Oren A."/>
            <person name="Chaudhuri R."/>
            <person name="La Ragione R.M."/>
            <person name="Hildebrand F."/>
            <person name="Pallen M.J."/>
        </authorList>
    </citation>
    <scope>NUCLEOTIDE SEQUENCE [LARGE SCALE GENOMIC DNA]</scope>
    <source>
        <strain evidence="9 10">Sa2CVA6</strain>
    </source>
</reference>
<feature type="domain" description="Multidrug resistance protein MdtA-like barrel-sandwich hybrid" evidence="6">
    <location>
        <begin position="71"/>
        <end position="251"/>
    </location>
</feature>
<dbReference type="Gene3D" id="2.40.420.20">
    <property type="match status" value="1"/>
</dbReference>
<keyword evidence="10" id="KW-1185">Reference proteome</keyword>
<dbReference type="Gene3D" id="2.40.50.100">
    <property type="match status" value="2"/>
</dbReference>
<dbReference type="RefSeq" id="WP_191724246.1">
    <property type="nucleotide sequence ID" value="NZ_JACSQK010000007.1"/>
</dbReference>
<keyword evidence="5" id="KW-1133">Transmembrane helix</keyword>
<name>A0ABR8SEC4_9BURK</name>
<dbReference type="PRINTS" id="PR01490">
    <property type="entry name" value="RTXTOXIND"/>
</dbReference>
<feature type="coiled-coil region" evidence="4">
    <location>
        <begin position="103"/>
        <end position="130"/>
    </location>
</feature>
<dbReference type="InterPro" id="IPR058625">
    <property type="entry name" value="MdtA-like_BSH"/>
</dbReference>
<evidence type="ECO:0000256" key="5">
    <source>
        <dbReference type="SAM" id="Phobius"/>
    </source>
</evidence>
<sequence>MNQPASTPATSSVARRPARWWLACAAVVVLVGAVWGVQKWRGPQVPAVQVHAQSLVRTLQFSARVETRSRVGVGSTVVGRVERVAVREGDAVDAGQLLVQLEQTELQAALQQSQASLEQAQAQLANVRTNSRIGNQAQVAQSQASVMQAQSDWMRNQKLVQQGFLSQATLDEKRKALQIAQAQLQAAQAQAAASADGGAELKAAQAQAGQAQAALSVARAKLDQTRITAPSQGKVLLRDVEPGQIVQPGTALLQLALEGPALIVAQVDERFLDQLREGQSAQVVADAFADQPLAARVVSIAPSVDAQRGAVEVKLALDAAPPAFLREDMTLSVAVETGRAAQALVLPLQALQGARAGSLQAQVLLLVDGKATAQPVQVGLRTLEAAEVTQGLKAGDTVLLPPATADQRVRAQLQLQGGAD</sequence>
<proteinExistence type="inferred from homology"/>
<comment type="similarity">
    <text evidence="2">Belongs to the membrane fusion protein (MFP) (TC 8.A.1) family.</text>
</comment>
<keyword evidence="5" id="KW-0472">Membrane</keyword>
<feature type="domain" description="Multidrug resistance protein MdtA-like C-terminal permuted SH3" evidence="8">
    <location>
        <begin position="342"/>
        <end position="398"/>
    </location>
</feature>
<dbReference type="Proteomes" id="UP000634919">
    <property type="component" value="Unassembled WGS sequence"/>
</dbReference>
<evidence type="ECO:0000313" key="10">
    <source>
        <dbReference type="Proteomes" id="UP000634919"/>
    </source>
</evidence>
<dbReference type="Gene3D" id="2.40.30.170">
    <property type="match status" value="1"/>
</dbReference>
<feature type="coiled-coil region" evidence="4">
    <location>
        <begin position="170"/>
        <end position="221"/>
    </location>
</feature>
<keyword evidence="5" id="KW-0812">Transmembrane</keyword>
<comment type="caution">
    <text evidence="9">The sequence shown here is derived from an EMBL/GenBank/DDBJ whole genome shotgun (WGS) entry which is preliminary data.</text>
</comment>
<dbReference type="Pfam" id="PF25917">
    <property type="entry name" value="BSH_RND"/>
    <property type="match status" value="1"/>
</dbReference>
<comment type="subcellular location">
    <subcellularLocation>
        <location evidence="1">Cell envelope</location>
    </subcellularLocation>
</comment>
<dbReference type="SUPFAM" id="SSF111369">
    <property type="entry name" value="HlyD-like secretion proteins"/>
    <property type="match status" value="3"/>
</dbReference>
<evidence type="ECO:0000256" key="3">
    <source>
        <dbReference type="ARBA" id="ARBA00022448"/>
    </source>
</evidence>
<evidence type="ECO:0000259" key="7">
    <source>
        <dbReference type="Pfam" id="PF25954"/>
    </source>
</evidence>
<organism evidence="9 10">
    <name type="scientific">Comamonas avium</name>
    <dbReference type="NCBI Taxonomy" id="2762231"/>
    <lineage>
        <taxon>Bacteria</taxon>
        <taxon>Pseudomonadati</taxon>
        <taxon>Pseudomonadota</taxon>
        <taxon>Betaproteobacteria</taxon>
        <taxon>Burkholderiales</taxon>
        <taxon>Comamonadaceae</taxon>
        <taxon>Comamonas</taxon>
    </lineage>
</organism>
<gene>
    <name evidence="9" type="ORF">H9646_15310</name>
</gene>
<dbReference type="PANTHER" id="PTHR30469">
    <property type="entry name" value="MULTIDRUG RESISTANCE PROTEIN MDTA"/>
    <property type="match status" value="1"/>
</dbReference>
<feature type="domain" description="CusB-like beta-barrel" evidence="7">
    <location>
        <begin position="263"/>
        <end position="336"/>
    </location>
</feature>
<evidence type="ECO:0000256" key="4">
    <source>
        <dbReference type="SAM" id="Coils"/>
    </source>
</evidence>
<dbReference type="Gene3D" id="1.10.287.470">
    <property type="entry name" value="Helix hairpin bin"/>
    <property type="match status" value="3"/>
</dbReference>
<evidence type="ECO:0000313" key="9">
    <source>
        <dbReference type="EMBL" id="MBD7961840.1"/>
    </source>
</evidence>
<dbReference type="InterPro" id="IPR058792">
    <property type="entry name" value="Beta-barrel_RND_2"/>
</dbReference>
<evidence type="ECO:0000259" key="6">
    <source>
        <dbReference type="Pfam" id="PF25917"/>
    </source>
</evidence>
<protein>
    <submittedName>
        <fullName evidence="9">Efflux RND transporter periplasmic adaptor subunit</fullName>
    </submittedName>
</protein>
<evidence type="ECO:0000256" key="1">
    <source>
        <dbReference type="ARBA" id="ARBA00004196"/>
    </source>
</evidence>
<evidence type="ECO:0000256" key="2">
    <source>
        <dbReference type="ARBA" id="ARBA00009477"/>
    </source>
</evidence>
<evidence type="ECO:0000259" key="8">
    <source>
        <dbReference type="Pfam" id="PF25967"/>
    </source>
</evidence>
<dbReference type="NCBIfam" id="TIGR01730">
    <property type="entry name" value="RND_mfp"/>
    <property type="match status" value="1"/>
</dbReference>
<dbReference type="Pfam" id="PF25967">
    <property type="entry name" value="RND-MFP_C"/>
    <property type="match status" value="1"/>
</dbReference>
<dbReference type="EMBL" id="JACSQK010000007">
    <property type="protein sequence ID" value="MBD7961840.1"/>
    <property type="molecule type" value="Genomic_DNA"/>
</dbReference>
<keyword evidence="4" id="KW-0175">Coiled coil</keyword>
<dbReference type="InterPro" id="IPR058627">
    <property type="entry name" value="MdtA-like_C"/>
</dbReference>
<accession>A0ABR8SEC4</accession>
<feature type="transmembrane region" description="Helical" evidence="5">
    <location>
        <begin position="20"/>
        <end position="37"/>
    </location>
</feature>
<dbReference type="Pfam" id="PF25954">
    <property type="entry name" value="Beta-barrel_RND_2"/>
    <property type="match status" value="1"/>
</dbReference>
<dbReference type="InterPro" id="IPR006143">
    <property type="entry name" value="RND_pump_MFP"/>
</dbReference>